<evidence type="ECO:0000313" key="11">
    <source>
        <dbReference type="Proteomes" id="UP000022645"/>
    </source>
</evidence>
<dbReference type="Proteomes" id="UP000022645">
    <property type="component" value="Unassembled WGS sequence"/>
</dbReference>
<comment type="subcellular location">
    <subcellularLocation>
        <location evidence="1 8">Cell membrane</location>
        <topology evidence="1 8">Multi-pass membrane protein</topology>
    </subcellularLocation>
</comment>
<feature type="domain" description="ABC transmembrane type-1" evidence="9">
    <location>
        <begin position="55"/>
        <end position="259"/>
    </location>
</feature>
<evidence type="ECO:0000256" key="8">
    <source>
        <dbReference type="RuleBase" id="RU363032"/>
    </source>
</evidence>
<protein>
    <submittedName>
        <fullName evidence="10">ABC transporter, permease protein</fullName>
    </submittedName>
</protein>
<evidence type="ECO:0000256" key="7">
    <source>
        <dbReference type="ARBA" id="ARBA00023136"/>
    </source>
</evidence>
<evidence type="ECO:0000256" key="4">
    <source>
        <dbReference type="ARBA" id="ARBA00022475"/>
    </source>
</evidence>
<keyword evidence="6 8" id="KW-1133">Transmembrane helix</keyword>
<comment type="caution">
    <text evidence="10">The sequence shown here is derived from an EMBL/GenBank/DDBJ whole genome shotgun (WGS) entry which is preliminary data.</text>
</comment>
<feature type="transmembrane region" description="Helical" evidence="8">
    <location>
        <begin position="238"/>
        <end position="259"/>
    </location>
</feature>
<keyword evidence="7 8" id="KW-0472">Membrane</keyword>
<sequence>MISKKSYTAPFAIWVIAGTVIPILTIAYYGITNRNGAFTLENITAMFNPQHLEALGLSLLLSLVSTIVCLILAFPMALILRGSRFGKQGFMIFVFILPMWMNFLLRTMAWQVLLERQGVINSLLASIGLPRQEMMGTPGAVVLGMVYDFLPFMVLPIYNVVSKIDNRLIEAAYDLGAGKFYVFRKIIFPLSIPGIASGVTMVFIPALTTFVISNMLGGGKVNLIGNIIEQEFTVNSNWYLGSGLSLIMMVFIIVSMLAVQKFSDEEGGNMI</sequence>
<feature type="transmembrane region" description="Helical" evidence="8">
    <location>
        <begin position="186"/>
        <end position="212"/>
    </location>
</feature>
<dbReference type="InterPro" id="IPR035906">
    <property type="entry name" value="MetI-like_sf"/>
</dbReference>
<feature type="transmembrane region" description="Helical" evidence="8">
    <location>
        <begin position="54"/>
        <end position="80"/>
    </location>
</feature>
<feature type="transmembrane region" description="Helical" evidence="8">
    <location>
        <begin position="134"/>
        <end position="158"/>
    </location>
</feature>
<accession>X8ITK2</accession>
<evidence type="ECO:0000256" key="5">
    <source>
        <dbReference type="ARBA" id="ARBA00022692"/>
    </source>
</evidence>
<feature type="transmembrane region" description="Helical" evidence="8">
    <location>
        <begin position="12"/>
        <end position="31"/>
    </location>
</feature>
<dbReference type="GO" id="GO:0005886">
    <property type="term" value="C:plasma membrane"/>
    <property type="evidence" value="ECO:0007669"/>
    <property type="project" value="UniProtKB-SubCell"/>
</dbReference>
<dbReference type="CDD" id="cd06261">
    <property type="entry name" value="TM_PBP2"/>
    <property type="match status" value="1"/>
</dbReference>
<dbReference type="Gene3D" id="1.10.3720.10">
    <property type="entry name" value="MetI-like"/>
    <property type="match status" value="1"/>
</dbReference>
<keyword evidence="3 8" id="KW-0813">Transport</keyword>
<dbReference type="AlphaFoldDB" id="X8ITK2"/>
<evidence type="ECO:0000256" key="6">
    <source>
        <dbReference type="ARBA" id="ARBA00022989"/>
    </source>
</evidence>
<evidence type="ECO:0000313" key="10">
    <source>
        <dbReference type="EMBL" id="EUC52504.1"/>
    </source>
</evidence>
<dbReference type="GO" id="GO:0055085">
    <property type="term" value="P:transmembrane transport"/>
    <property type="evidence" value="ECO:0007669"/>
    <property type="project" value="InterPro"/>
</dbReference>
<organism evidence="10 11">
    <name type="scientific">Mogibacterium timidum ATCC 33093</name>
    <dbReference type="NCBI Taxonomy" id="1401079"/>
    <lineage>
        <taxon>Bacteria</taxon>
        <taxon>Bacillati</taxon>
        <taxon>Bacillota</taxon>
        <taxon>Clostridia</taxon>
        <taxon>Peptostreptococcales</taxon>
        <taxon>Anaerovoracaceae</taxon>
        <taxon>Mogibacterium</taxon>
    </lineage>
</organism>
<evidence type="ECO:0000259" key="9">
    <source>
        <dbReference type="PROSITE" id="PS50928"/>
    </source>
</evidence>
<dbReference type="Pfam" id="PF00528">
    <property type="entry name" value="BPD_transp_1"/>
    <property type="match status" value="1"/>
</dbReference>
<dbReference type="RefSeq" id="WP_009644366.1">
    <property type="nucleotide sequence ID" value="NZ_JALU01000016.1"/>
</dbReference>
<evidence type="ECO:0000256" key="2">
    <source>
        <dbReference type="ARBA" id="ARBA00007069"/>
    </source>
</evidence>
<evidence type="ECO:0000256" key="1">
    <source>
        <dbReference type="ARBA" id="ARBA00004651"/>
    </source>
</evidence>
<gene>
    <name evidence="10" type="ORF">HMPREF0581_1126</name>
</gene>
<comment type="similarity">
    <text evidence="2">Belongs to the binding-protein-dependent transport system permease family. CysTW subfamily.</text>
</comment>
<dbReference type="InterPro" id="IPR000515">
    <property type="entry name" value="MetI-like"/>
</dbReference>
<proteinExistence type="inferred from homology"/>
<dbReference type="PANTHER" id="PTHR42929">
    <property type="entry name" value="INNER MEMBRANE ABC TRANSPORTER PERMEASE PROTEIN YDCU-RELATED-RELATED"/>
    <property type="match status" value="1"/>
</dbReference>
<evidence type="ECO:0000256" key="3">
    <source>
        <dbReference type="ARBA" id="ARBA00022448"/>
    </source>
</evidence>
<dbReference type="PATRIC" id="fig|1401079.3.peg.822"/>
<reference evidence="10 11" key="1">
    <citation type="submission" date="2014-01" db="EMBL/GenBank/DDBJ databases">
        <authorList>
            <person name="Durkin A.S."/>
            <person name="McCorrison J."/>
            <person name="Torralba M."/>
            <person name="Gillis M."/>
            <person name="Haft D.H."/>
            <person name="Methe B."/>
            <person name="Sutton G."/>
            <person name="Nelson K.E."/>
        </authorList>
    </citation>
    <scope>NUCLEOTIDE SEQUENCE [LARGE SCALE GENOMIC DNA]</scope>
    <source>
        <strain evidence="10 11">ATCC 33093</strain>
    </source>
</reference>
<feature type="transmembrane region" description="Helical" evidence="8">
    <location>
        <begin position="92"/>
        <end position="114"/>
    </location>
</feature>
<keyword evidence="4" id="KW-1003">Cell membrane</keyword>
<dbReference type="SUPFAM" id="SSF161098">
    <property type="entry name" value="MetI-like"/>
    <property type="match status" value="1"/>
</dbReference>
<dbReference type="PROSITE" id="PS50928">
    <property type="entry name" value="ABC_TM1"/>
    <property type="match status" value="1"/>
</dbReference>
<dbReference type="EMBL" id="JALU01000016">
    <property type="protein sequence ID" value="EUC52504.1"/>
    <property type="molecule type" value="Genomic_DNA"/>
</dbReference>
<keyword evidence="5 8" id="KW-0812">Transmembrane</keyword>
<name>X8ITK2_9FIRM</name>
<dbReference type="PANTHER" id="PTHR42929:SF1">
    <property type="entry name" value="INNER MEMBRANE ABC TRANSPORTER PERMEASE PROTEIN YDCU-RELATED"/>
    <property type="match status" value="1"/>
</dbReference>